<proteinExistence type="predicted"/>
<evidence type="ECO:0000256" key="6">
    <source>
        <dbReference type="ARBA" id="ARBA00022692"/>
    </source>
</evidence>
<dbReference type="SUPFAM" id="SSF53955">
    <property type="entry name" value="Lysozyme-like"/>
    <property type="match status" value="1"/>
</dbReference>
<dbReference type="Pfam" id="PF00905">
    <property type="entry name" value="Transpeptidase"/>
    <property type="match status" value="1"/>
</dbReference>
<feature type="region of interest" description="Disordered" evidence="16">
    <location>
        <begin position="624"/>
        <end position="729"/>
    </location>
</feature>
<evidence type="ECO:0000256" key="13">
    <source>
        <dbReference type="ARBA" id="ARBA00023316"/>
    </source>
</evidence>
<dbReference type="EMBL" id="JAVDQG010000010">
    <property type="protein sequence ID" value="MDR6227581.1"/>
    <property type="molecule type" value="Genomic_DNA"/>
</dbReference>
<keyword evidence="5" id="KW-0808">Transferase</keyword>
<dbReference type="SUPFAM" id="SSF56601">
    <property type="entry name" value="beta-lactamase/transpeptidase-like"/>
    <property type="match status" value="1"/>
</dbReference>
<feature type="domain" description="Penicillin-binding protein transpeptidase" evidence="17">
    <location>
        <begin position="341"/>
        <end position="612"/>
    </location>
</feature>
<feature type="domain" description="Glycosyl transferase family 51" evidence="18">
    <location>
        <begin position="67"/>
        <end position="246"/>
    </location>
</feature>
<keyword evidence="9" id="KW-0573">Peptidoglycan synthesis</keyword>
<keyword evidence="13" id="KW-0961">Cell wall biogenesis/degradation</keyword>
<evidence type="ECO:0000256" key="1">
    <source>
        <dbReference type="ARBA" id="ARBA00022475"/>
    </source>
</evidence>
<evidence type="ECO:0000256" key="11">
    <source>
        <dbReference type="ARBA" id="ARBA00023136"/>
    </source>
</evidence>
<dbReference type="InterPro" id="IPR023346">
    <property type="entry name" value="Lysozyme-like_dom_sf"/>
</dbReference>
<evidence type="ECO:0000259" key="17">
    <source>
        <dbReference type="Pfam" id="PF00905"/>
    </source>
</evidence>
<dbReference type="InterPro" id="IPR012338">
    <property type="entry name" value="Beta-lactam/transpept-like"/>
</dbReference>
<dbReference type="Proteomes" id="UP001185012">
    <property type="component" value="Unassembled WGS sequence"/>
</dbReference>
<dbReference type="Pfam" id="PF00912">
    <property type="entry name" value="Transgly"/>
    <property type="match status" value="1"/>
</dbReference>
<evidence type="ECO:0000256" key="12">
    <source>
        <dbReference type="ARBA" id="ARBA00023268"/>
    </source>
</evidence>
<dbReference type="Gene3D" id="3.40.710.10">
    <property type="entry name" value="DD-peptidase/beta-lactamase superfamily"/>
    <property type="match status" value="1"/>
</dbReference>
<keyword evidence="6" id="KW-0812">Transmembrane</keyword>
<organism evidence="19 20">
    <name type="scientific">Desmospora profundinema</name>
    <dbReference type="NCBI Taxonomy" id="1571184"/>
    <lineage>
        <taxon>Bacteria</taxon>
        <taxon>Bacillati</taxon>
        <taxon>Bacillota</taxon>
        <taxon>Bacilli</taxon>
        <taxon>Bacillales</taxon>
        <taxon>Thermoactinomycetaceae</taxon>
        <taxon>Desmospora</taxon>
    </lineage>
</organism>
<keyword evidence="11" id="KW-0472">Membrane</keyword>
<dbReference type="InterPro" id="IPR001264">
    <property type="entry name" value="Glyco_trans_51"/>
</dbReference>
<evidence type="ECO:0000256" key="15">
    <source>
        <dbReference type="ARBA" id="ARBA00049902"/>
    </source>
</evidence>
<gene>
    <name evidence="19" type="ORF">JOE21_003604</name>
</gene>
<keyword evidence="4" id="KW-0328">Glycosyltransferase</keyword>
<comment type="catalytic activity">
    <reaction evidence="15">
        <text>[GlcNAc-(1-&gt;4)-Mur2Ac(oyl-L-Ala-gamma-D-Glu-L-Lys-D-Ala-D-Ala)](n)-di-trans,octa-cis-undecaprenyl diphosphate + beta-D-GlcNAc-(1-&gt;4)-Mur2Ac(oyl-L-Ala-gamma-D-Glu-L-Lys-D-Ala-D-Ala)-di-trans,octa-cis-undecaprenyl diphosphate = [GlcNAc-(1-&gt;4)-Mur2Ac(oyl-L-Ala-gamma-D-Glu-L-Lys-D-Ala-D-Ala)](n+1)-di-trans,octa-cis-undecaprenyl diphosphate + di-trans,octa-cis-undecaprenyl diphosphate + H(+)</text>
        <dbReference type="Rhea" id="RHEA:23708"/>
        <dbReference type="Rhea" id="RHEA-COMP:9602"/>
        <dbReference type="Rhea" id="RHEA-COMP:9603"/>
        <dbReference type="ChEBI" id="CHEBI:15378"/>
        <dbReference type="ChEBI" id="CHEBI:58405"/>
        <dbReference type="ChEBI" id="CHEBI:60033"/>
        <dbReference type="ChEBI" id="CHEBI:78435"/>
        <dbReference type="EC" id="2.4.99.28"/>
    </reaction>
</comment>
<keyword evidence="20" id="KW-1185">Reference proteome</keyword>
<evidence type="ECO:0000256" key="3">
    <source>
        <dbReference type="ARBA" id="ARBA00022670"/>
    </source>
</evidence>
<evidence type="ECO:0000256" key="7">
    <source>
        <dbReference type="ARBA" id="ARBA00022801"/>
    </source>
</evidence>
<reference evidence="19 20" key="1">
    <citation type="submission" date="2023-07" db="EMBL/GenBank/DDBJ databases">
        <title>Genomic Encyclopedia of Type Strains, Phase IV (KMG-IV): sequencing the most valuable type-strain genomes for metagenomic binning, comparative biology and taxonomic classification.</title>
        <authorList>
            <person name="Goeker M."/>
        </authorList>
    </citation>
    <scope>NUCLEOTIDE SEQUENCE [LARGE SCALE GENOMIC DNA]</scope>
    <source>
        <strain evidence="19 20">DSM 45903</strain>
    </source>
</reference>
<evidence type="ECO:0000256" key="2">
    <source>
        <dbReference type="ARBA" id="ARBA00022645"/>
    </source>
</evidence>
<keyword evidence="12" id="KW-0511">Multifunctional enzyme</keyword>
<evidence type="ECO:0000256" key="9">
    <source>
        <dbReference type="ARBA" id="ARBA00022984"/>
    </source>
</evidence>
<keyword evidence="7" id="KW-0378">Hydrolase</keyword>
<evidence type="ECO:0000256" key="8">
    <source>
        <dbReference type="ARBA" id="ARBA00022960"/>
    </source>
</evidence>
<keyword evidence="3" id="KW-0645">Protease</keyword>
<feature type="compositionally biased region" description="Acidic residues" evidence="16">
    <location>
        <begin position="719"/>
        <end position="729"/>
    </location>
</feature>
<keyword evidence="8" id="KW-0133">Cell shape</keyword>
<comment type="catalytic activity">
    <reaction evidence="14">
        <text>Preferential cleavage: (Ac)2-L-Lys-D-Ala-|-D-Ala. Also transpeptidation of peptidyl-alanyl moieties that are N-acyl substituents of D-alanine.</text>
        <dbReference type="EC" id="3.4.16.4"/>
    </reaction>
</comment>
<sequence length="729" mass="81381">MNVRKLKSFGRLFWRAMMTKKWWLLVLSTTLLVVVGGFIAVMMTTAVYELDSLKNLRFATTLYDRDGKELEALGDTNREYIGLDDVKSQDLMEAFVAIEDERFYNHNGTDLKALGRALAVDILTMSAAEGGSTITMQVARNIVLNEQREKTFMRKVTEIAISYNLERKYTKKEILESYLNFISLGNEFRGIQSASKNYFDKDLTKDELEPHEIALLAGLPKAPEGYNPFRHEEKAIQRRNVVLAKMAEKEIITEEEKEKYQKMDLGVDPKNMAKHRKNQNYHAYKDYLANEALERYGLDGQELLNGGYKIYTGMDKKAQLSLERTLRDNTYYQGHDNLDAGATIMDPKTGEIVALGGGRNYLTGYENRALSRVQPGSSIKPLTVYAPAVEEKGYSENSYISDAPYTYAGWSPKNYDGVFRGNIPLKEAVGRSVNAGTARLLNEVVGVNTAWEYAKKEGLNLEDGDKQPAPLSLGGLTRGVSTLQMAQAYSLFPSGGKFNEAHTIIKIETPDGEVLTPKDELRKDDKVFSPRTADTMNQVLKYAVENGTGSNARLTDGRDVAGKTGTTQNNKESWFVGYTPEYVMATMVFTEGGNHVRLSGGEYPAKIFQKVMSDTLEGTEVSRFERFGGDSGPATPTSPPASTPPTSGSTDKEWEKQRQREEKEQEKERKRQEKEQKKREEEERKRQEENRDGGDTPPPPPDQESPQPGDGGSGNPGDGGEDIGGDESG</sequence>
<dbReference type="PANTHER" id="PTHR32282:SF32">
    <property type="entry name" value="PENICILLIN-BINDING PROTEIN 2A"/>
    <property type="match status" value="1"/>
</dbReference>
<comment type="caution">
    <text evidence="19">The sequence shown here is derived from an EMBL/GenBank/DDBJ whole genome shotgun (WGS) entry which is preliminary data.</text>
</comment>
<evidence type="ECO:0000256" key="10">
    <source>
        <dbReference type="ARBA" id="ARBA00022989"/>
    </source>
</evidence>
<feature type="compositionally biased region" description="Gly residues" evidence="16">
    <location>
        <begin position="709"/>
        <end position="718"/>
    </location>
</feature>
<dbReference type="NCBIfam" id="TIGR02074">
    <property type="entry name" value="PBP_1a_fam"/>
    <property type="match status" value="1"/>
</dbReference>
<dbReference type="Gene3D" id="1.10.3810.10">
    <property type="entry name" value="Biosynthetic peptidoglycan transglycosylase-like"/>
    <property type="match status" value="1"/>
</dbReference>
<evidence type="ECO:0000256" key="4">
    <source>
        <dbReference type="ARBA" id="ARBA00022676"/>
    </source>
</evidence>
<evidence type="ECO:0000256" key="5">
    <source>
        <dbReference type="ARBA" id="ARBA00022679"/>
    </source>
</evidence>
<dbReference type="PANTHER" id="PTHR32282">
    <property type="entry name" value="BINDING PROTEIN TRANSPEPTIDASE, PUTATIVE-RELATED"/>
    <property type="match status" value="1"/>
</dbReference>
<evidence type="ECO:0000256" key="16">
    <source>
        <dbReference type="SAM" id="MobiDB-lite"/>
    </source>
</evidence>
<protein>
    <submittedName>
        <fullName evidence="19">1A family penicillin-binding protein</fullName>
    </submittedName>
</protein>
<accession>A0ABU1IS05</accession>
<evidence type="ECO:0000256" key="14">
    <source>
        <dbReference type="ARBA" id="ARBA00034000"/>
    </source>
</evidence>
<evidence type="ECO:0000259" key="18">
    <source>
        <dbReference type="Pfam" id="PF00912"/>
    </source>
</evidence>
<name>A0ABU1IS05_9BACL</name>
<dbReference type="InterPro" id="IPR050396">
    <property type="entry name" value="Glycosyltr_51/Transpeptidase"/>
</dbReference>
<dbReference type="InterPro" id="IPR036950">
    <property type="entry name" value="PBP_transglycosylase"/>
</dbReference>
<feature type="compositionally biased region" description="Basic and acidic residues" evidence="16">
    <location>
        <begin position="650"/>
        <end position="694"/>
    </location>
</feature>
<dbReference type="InterPro" id="IPR001460">
    <property type="entry name" value="PCN-bd_Tpept"/>
</dbReference>
<keyword evidence="1" id="KW-1003">Cell membrane</keyword>
<evidence type="ECO:0000313" key="20">
    <source>
        <dbReference type="Proteomes" id="UP001185012"/>
    </source>
</evidence>
<keyword evidence="2" id="KW-0121">Carboxypeptidase</keyword>
<evidence type="ECO:0000313" key="19">
    <source>
        <dbReference type="EMBL" id="MDR6227581.1"/>
    </source>
</evidence>
<dbReference type="RefSeq" id="WP_309868684.1">
    <property type="nucleotide sequence ID" value="NZ_JAVDQG010000010.1"/>
</dbReference>
<keyword evidence="10" id="KW-1133">Transmembrane helix</keyword>